<dbReference type="Proteomes" id="UP001472677">
    <property type="component" value="Unassembled WGS sequence"/>
</dbReference>
<evidence type="ECO:0000313" key="2">
    <source>
        <dbReference type="Proteomes" id="UP001472677"/>
    </source>
</evidence>
<organism evidence="1 2">
    <name type="scientific">Hibiscus sabdariffa</name>
    <name type="common">roselle</name>
    <dbReference type="NCBI Taxonomy" id="183260"/>
    <lineage>
        <taxon>Eukaryota</taxon>
        <taxon>Viridiplantae</taxon>
        <taxon>Streptophyta</taxon>
        <taxon>Embryophyta</taxon>
        <taxon>Tracheophyta</taxon>
        <taxon>Spermatophyta</taxon>
        <taxon>Magnoliopsida</taxon>
        <taxon>eudicotyledons</taxon>
        <taxon>Gunneridae</taxon>
        <taxon>Pentapetalae</taxon>
        <taxon>rosids</taxon>
        <taxon>malvids</taxon>
        <taxon>Malvales</taxon>
        <taxon>Malvaceae</taxon>
        <taxon>Malvoideae</taxon>
        <taxon>Hibiscus</taxon>
    </lineage>
</organism>
<sequence>MGTANVKRKWDISLRAPLRRVVPPFIIWLRESVALGSHDSGFSMGEVQGVNVATHNSFPYFSTSSNLTDSVSGSNKGKVIHFLPPSLVHSMVPLGANLGPIDIMDVSVDPIDEGKITCVH</sequence>
<dbReference type="EMBL" id="JBBPBM010000006">
    <property type="protein sequence ID" value="KAK8579180.1"/>
    <property type="molecule type" value="Genomic_DNA"/>
</dbReference>
<protein>
    <submittedName>
        <fullName evidence="1">Uncharacterized protein</fullName>
    </submittedName>
</protein>
<keyword evidence="2" id="KW-1185">Reference proteome</keyword>
<name>A0ABR2FE86_9ROSI</name>
<reference evidence="1 2" key="1">
    <citation type="journal article" date="2024" name="G3 (Bethesda)">
        <title>Genome assembly of Hibiscus sabdariffa L. provides insights into metabolisms of medicinal natural products.</title>
        <authorList>
            <person name="Kim T."/>
        </authorList>
    </citation>
    <scope>NUCLEOTIDE SEQUENCE [LARGE SCALE GENOMIC DNA]</scope>
    <source>
        <strain evidence="1">TK-2024</strain>
        <tissue evidence="1">Old leaves</tissue>
    </source>
</reference>
<accession>A0ABR2FE86</accession>
<comment type="caution">
    <text evidence="1">The sequence shown here is derived from an EMBL/GenBank/DDBJ whole genome shotgun (WGS) entry which is preliminary data.</text>
</comment>
<gene>
    <name evidence="1" type="ORF">V6N12_069509</name>
</gene>
<proteinExistence type="predicted"/>
<evidence type="ECO:0000313" key="1">
    <source>
        <dbReference type="EMBL" id="KAK8579180.1"/>
    </source>
</evidence>